<dbReference type="Proteomes" id="UP000037274">
    <property type="component" value="Unassembled WGS sequence"/>
</dbReference>
<proteinExistence type="predicted"/>
<evidence type="ECO:0000313" key="1">
    <source>
        <dbReference type="EMBL" id="KMS71306.1"/>
    </source>
</evidence>
<reference evidence="1 2" key="1">
    <citation type="submission" date="2015-06" db="EMBL/GenBank/DDBJ databases">
        <title>Draft genome sequence of Streptomyces leeuwenhoekii C58, which produces the novel lasso peptide, chaxapeptin.</title>
        <authorList>
            <person name="Yi Y."/>
            <person name="Hai D."/>
            <person name="Jaspars M."/>
            <person name="Sheng H."/>
            <person name="Rateb M.E."/>
            <person name="Bull A."/>
            <person name="Goodfellow M."/>
            <person name="Asenjo J.A."/>
            <person name="Ebel R."/>
        </authorList>
    </citation>
    <scope>NUCLEOTIDE SEQUENCE [LARGE SCALE GENOMIC DNA]</scope>
    <source>
        <strain evidence="1 2">C58</strain>
    </source>
</reference>
<comment type="caution">
    <text evidence="1">The sequence shown here is derived from an EMBL/GenBank/DDBJ whole genome shotgun (WGS) entry which is preliminary data.</text>
</comment>
<organism evidence="1 2">
    <name type="scientific">Streptomyces leeuwenhoekii</name>
    <dbReference type="NCBI Taxonomy" id="1437453"/>
    <lineage>
        <taxon>Bacteria</taxon>
        <taxon>Bacillati</taxon>
        <taxon>Actinomycetota</taxon>
        <taxon>Actinomycetes</taxon>
        <taxon>Kitasatosporales</taxon>
        <taxon>Streptomycetaceae</taxon>
        <taxon>Streptomyces</taxon>
    </lineage>
</organism>
<keyword evidence="2" id="KW-1185">Reference proteome</keyword>
<dbReference type="RefSeq" id="WP_048573983.1">
    <property type="nucleotide sequence ID" value="NZ_LFEH01000122.1"/>
</dbReference>
<name>A0ABR5HT05_STRLW</name>
<protein>
    <submittedName>
        <fullName evidence="1">Uncharacterized protein</fullName>
    </submittedName>
</protein>
<evidence type="ECO:0000313" key="2">
    <source>
        <dbReference type="Proteomes" id="UP000037274"/>
    </source>
</evidence>
<sequence length="169" mass="16291">MPLSSTLAVSAFTELSGSSGLGTARVPAGLSRAVTLASGTGAGRADRAFTARRTIAASGTDDLDLAGVLTDALGGTITFARIKGLFIAAAAANTNNVVIGNATSNAWATLLNATGTVTLRPGAVLAAVAGSADATTYGVTAATGDVLRVANSGGGSTVSYDICIVGASA</sequence>
<gene>
    <name evidence="1" type="ORF">ACH49_24735</name>
</gene>
<dbReference type="EMBL" id="LFEH01000122">
    <property type="protein sequence ID" value="KMS71306.1"/>
    <property type="molecule type" value="Genomic_DNA"/>
</dbReference>
<accession>A0ABR5HT05</accession>